<dbReference type="GO" id="GO:0046677">
    <property type="term" value="P:response to antibiotic"/>
    <property type="evidence" value="ECO:0007669"/>
    <property type="project" value="UniProtKB-KW"/>
</dbReference>
<proteinExistence type="predicted"/>
<keyword evidence="4 8" id="KW-0067">ATP-binding</keyword>
<dbReference type="InterPro" id="IPR050763">
    <property type="entry name" value="ABC_transporter_ATP-binding"/>
</dbReference>
<dbReference type="GO" id="GO:0016887">
    <property type="term" value="F:ATP hydrolysis activity"/>
    <property type="evidence" value="ECO:0007669"/>
    <property type="project" value="InterPro"/>
</dbReference>
<keyword evidence="2" id="KW-0813">Transport</keyword>
<keyword evidence="5" id="KW-0046">Antibiotic resistance</keyword>
<dbReference type="PROSITE" id="PS50893">
    <property type="entry name" value="ABC_TRANSPORTER_2"/>
    <property type="match status" value="1"/>
</dbReference>
<dbReference type="Proteomes" id="UP000595374">
    <property type="component" value="Chromosome"/>
</dbReference>
<dbReference type="InterPro" id="IPR003439">
    <property type="entry name" value="ABC_transporter-like_ATP-bd"/>
</dbReference>
<evidence type="ECO:0000313" key="9">
    <source>
        <dbReference type="Proteomes" id="UP000595374"/>
    </source>
</evidence>
<accession>A0A7T4A0S3</accession>
<dbReference type="InterPro" id="IPR027417">
    <property type="entry name" value="P-loop_NTPase"/>
</dbReference>
<dbReference type="InterPro" id="IPR017871">
    <property type="entry name" value="ABC_transporter-like_CS"/>
</dbReference>
<dbReference type="SUPFAM" id="SSF52540">
    <property type="entry name" value="P-loop containing nucleoside triphosphate hydrolases"/>
    <property type="match status" value="1"/>
</dbReference>
<dbReference type="Pfam" id="PF00005">
    <property type="entry name" value="ABC_tran"/>
    <property type="match status" value="1"/>
</dbReference>
<evidence type="ECO:0000259" key="7">
    <source>
        <dbReference type="PROSITE" id="PS50893"/>
    </source>
</evidence>
<dbReference type="GO" id="GO:0005886">
    <property type="term" value="C:plasma membrane"/>
    <property type="evidence" value="ECO:0007669"/>
    <property type="project" value="UniProtKB-SubCell"/>
</dbReference>
<evidence type="ECO:0000256" key="6">
    <source>
        <dbReference type="SAM" id="MobiDB-lite"/>
    </source>
</evidence>
<feature type="compositionally biased region" description="Basic and acidic residues" evidence="6">
    <location>
        <begin position="311"/>
        <end position="322"/>
    </location>
</feature>
<evidence type="ECO:0000256" key="3">
    <source>
        <dbReference type="ARBA" id="ARBA00022741"/>
    </source>
</evidence>
<dbReference type="EMBL" id="CP065989">
    <property type="protein sequence ID" value="QQB15160.1"/>
    <property type="molecule type" value="Genomic_DNA"/>
</dbReference>
<dbReference type="PANTHER" id="PTHR42711">
    <property type="entry name" value="ABC TRANSPORTER ATP-BINDING PROTEIN"/>
    <property type="match status" value="1"/>
</dbReference>
<dbReference type="AlphaFoldDB" id="A0A7T4A0S3"/>
<reference evidence="8 9" key="1">
    <citation type="submission" date="2020-12" db="EMBL/GenBank/DDBJ databases">
        <title>FDA dAtabase for Regulatory Grade micrObial Sequences (FDA-ARGOS): Supporting development and validation of Infectious Disease Dx tests.</title>
        <authorList>
            <person name="Sproer C."/>
            <person name="Gronow S."/>
            <person name="Severitt S."/>
            <person name="Schroder I."/>
            <person name="Tallon L."/>
            <person name="Sadzewicz L."/>
            <person name="Zhao X."/>
            <person name="Boylan J."/>
            <person name="Ott S."/>
            <person name="Bowen H."/>
            <person name="Vavikolanu K."/>
            <person name="Mehta A."/>
            <person name="Aluvathingal J."/>
            <person name="Nadendla S."/>
            <person name="Lowell S."/>
            <person name="Myers T."/>
            <person name="Yan Y."/>
            <person name="Sichtig H."/>
        </authorList>
    </citation>
    <scope>NUCLEOTIDE SEQUENCE [LARGE SCALE GENOMIC DNA]</scope>
    <source>
        <strain evidence="8 9">FDAARGOS_990</strain>
    </source>
</reference>
<dbReference type="SMART" id="SM00382">
    <property type="entry name" value="AAA"/>
    <property type="match status" value="1"/>
</dbReference>
<name>A0A7T4A0S3_9MICO</name>
<protein>
    <submittedName>
        <fullName evidence="8">ABC transporter ATP-binding protein</fullName>
    </submittedName>
</protein>
<feature type="domain" description="ABC transporter" evidence="7">
    <location>
        <begin position="5"/>
        <end position="235"/>
    </location>
</feature>
<evidence type="ECO:0000313" key="8">
    <source>
        <dbReference type="EMBL" id="QQB15160.1"/>
    </source>
</evidence>
<evidence type="ECO:0000256" key="4">
    <source>
        <dbReference type="ARBA" id="ARBA00022840"/>
    </source>
</evidence>
<feature type="compositionally biased region" description="Low complexity" evidence="6">
    <location>
        <begin position="290"/>
        <end position="309"/>
    </location>
</feature>
<dbReference type="InterPro" id="IPR003593">
    <property type="entry name" value="AAA+_ATPase"/>
</dbReference>
<dbReference type="Gene3D" id="3.40.50.300">
    <property type="entry name" value="P-loop containing nucleotide triphosphate hydrolases"/>
    <property type="match status" value="1"/>
</dbReference>
<comment type="subcellular location">
    <subcellularLocation>
        <location evidence="1">Cell membrane</location>
        <topology evidence="1">Peripheral membrane protein</topology>
    </subcellularLocation>
</comment>
<dbReference type="GO" id="GO:0005524">
    <property type="term" value="F:ATP binding"/>
    <property type="evidence" value="ECO:0007669"/>
    <property type="project" value="UniProtKB-KW"/>
</dbReference>
<dbReference type="CDD" id="cd03230">
    <property type="entry name" value="ABC_DR_subfamily_A"/>
    <property type="match status" value="1"/>
</dbReference>
<dbReference type="RefSeq" id="WP_198500184.1">
    <property type="nucleotide sequence ID" value="NZ_CP065989.1"/>
</dbReference>
<dbReference type="PANTHER" id="PTHR42711:SF17">
    <property type="entry name" value="ABC TRANSPORTER ATP-BINDING PROTEIN"/>
    <property type="match status" value="1"/>
</dbReference>
<evidence type="ECO:0000256" key="2">
    <source>
        <dbReference type="ARBA" id="ARBA00022448"/>
    </source>
</evidence>
<gene>
    <name evidence="8" type="ORF">I6H47_04175</name>
</gene>
<dbReference type="PROSITE" id="PS00211">
    <property type="entry name" value="ABC_TRANSPORTER_1"/>
    <property type="match status" value="1"/>
</dbReference>
<keyword evidence="3" id="KW-0547">Nucleotide-binding</keyword>
<evidence type="ECO:0000256" key="5">
    <source>
        <dbReference type="ARBA" id="ARBA00023251"/>
    </source>
</evidence>
<organism evidence="8 9">
    <name type="scientific">Brevibacterium casei</name>
    <dbReference type="NCBI Taxonomy" id="33889"/>
    <lineage>
        <taxon>Bacteria</taxon>
        <taxon>Bacillati</taxon>
        <taxon>Actinomycetota</taxon>
        <taxon>Actinomycetes</taxon>
        <taxon>Micrococcales</taxon>
        <taxon>Brevibacteriaceae</taxon>
        <taxon>Brevibacterium</taxon>
    </lineage>
</organism>
<sequence length="322" mass="34267">MAHAITARDLVRTYRRPKQDPFNAVDGIDLTIGVGECYCLLGPNGAGKSTTVDMLDGALKPTSGEISVLGFVPYDAPAAFRSRIGVVLQEATDGSHFTVAQTMGQLAHIYPHPADVDELIAAVGLTEKANDKVTRLSGGQRRRLDVALGLVGRPEILFLDEPTTGFDPVSRRQFWDLIRRLHGDGTTIVLTTHYLDEAEALADRIGIINHGVLIDEGAPDDIGGPLARVPRVHWVDETGVDRVERTATPTALVASLTSPNTAEIPGLRVVRPSLEDVYVELIGGADDGAADAVDSPASGTAGTASATPTERPPETTEARSRR</sequence>
<evidence type="ECO:0000256" key="1">
    <source>
        <dbReference type="ARBA" id="ARBA00004202"/>
    </source>
</evidence>
<feature type="region of interest" description="Disordered" evidence="6">
    <location>
        <begin position="287"/>
        <end position="322"/>
    </location>
</feature>